<gene>
    <name evidence="3" type="ORF">CERSUDRAFT_136933</name>
</gene>
<dbReference type="STRING" id="914234.M2QI06"/>
<organism evidence="3 4">
    <name type="scientific">Ceriporiopsis subvermispora (strain B)</name>
    <name type="common">White-rot fungus</name>
    <name type="synonym">Gelatoporia subvermispora</name>
    <dbReference type="NCBI Taxonomy" id="914234"/>
    <lineage>
        <taxon>Eukaryota</taxon>
        <taxon>Fungi</taxon>
        <taxon>Dikarya</taxon>
        <taxon>Basidiomycota</taxon>
        <taxon>Agaricomycotina</taxon>
        <taxon>Agaricomycetes</taxon>
        <taxon>Polyporales</taxon>
        <taxon>Gelatoporiaceae</taxon>
        <taxon>Gelatoporia</taxon>
    </lineage>
</organism>
<sequence>MDQIVTDLDELKISVEERPKRSAMKQLFYMSSEKKFLEGEREKVAAIRENLQIRDRREITGILNHIKENVRKQTILLASMEQHQRDKAAADVLENLERAHGASYRSRYVEEKAQLHPGTRKRILDEVPDWARSPSQDRRVQVIYGAAGAGKSAIARAVSEALAESGHLGASFFFLRGDPECSNPYLVFPTIAYQLAHSRPNLMTGIVSAIRRYTQHGQTQGILSSSTASIRRHSAHMH</sequence>
<dbReference type="EMBL" id="KB445797">
    <property type="protein sequence ID" value="EMD36678.1"/>
    <property type="molecule type" value="Genomic_DNA"/>
</dbReference>
<dbReference type="PANTHER" id="PTHR10039">
    <property type="entry name" value="AMELOGENIN"/>
    <property type="match status" value="1"/>
</dbReference>
<dbReference type="HOGENOM" id="CLU_091934_0_0_1"/>
<dbReference type="InterPro" id="IPR056884">
    <property type="entry name" value="NPHP3-like_N"/>
</dbReference>
<dbReference type="Gene3D" id="3.40.50.300">
    <property type="entry name" value="P-loop containing nucleotide triphosphate hydrolases"/>
    <property type="match status" value="1"/>
</dbReference>
<dbReference type="AlphaFoldDB" id="M2QI06"/>
<evidence type="ECO:0000313" key="3">
    <source>
        <dbReference type="EMBL" id="EMD36678.1"/>
    </source>
</evidence>
<dbReference type="Pfam" id="PF24883">
    <property type="entry name" value="NPHP3_N"/>
    <property type="match status" value="1"/>
</dbReference>
<protein>
    <recommendedName>
        <fullName evidence="2">Nephrocystin 3-like N-terminal domain-containing protein</fullName>
    </recommendedName>
</protein>
<evidence type="ECO:0000259" key="2">
    <source>
        <dbReference type="Pfam" id="PF24883"/>
    </source>
</evidence>
<reference evidence="3 4" key="1">
    <citation type="journal article" date="2012" name="Proc. Natl. Acad. Sci. U.S.A.">
        <title>Comparative genomics of Ceriporiopsis subvermispora and Phanerochaete chrysosporium provide insight into selective ligninolysis.</title>
        <authorList>
            <person name="Fernandez-Fueyo E."/>
            <person name="Ruiz-Duenas F.J."/>
            <person name="Ferreira P."/>
            <person name="Floudas D."/>
            <person name="Hibbett D.S."/>
            <person name="Canessa P."/>
            <person name="Larrondo L.F."/>
            <person name="James T.Y."/>
            <person name="Seelenfreund D."/>
            <person name="Lobos S."/>
            <person name="Polanco R."/>
            <person name="Tello M."/>
            <person name="Honda Y."/>
            <person name="Watanabe T."/>
            <person name="Watanabe T."/>
            <person name="Ryu J.S."/>
            <person name="Kubicek C.P."/>
            <person name="Schmoll M."/>
            <person name="Gaskell J."/>
            <person name="Hammel K.E."/>
            <person name="St John F.J."/>
            <person name="Vanden Wymelenberg A."/>
            <person name="Sabat G."/>
            <person name="Splinter BonDurant S."/>
            <person name="Syed K."/>
            <person name="Yadav J.S."/>
            <person name="Doddapaneni H."/>
            <person name="Subramanian V."/>
            <person name="Lavin J.L."/>
            <person name="Oguiza J.A."/>
            <person name="Perez G."/>
            <person name="Pisabarro A.G."/>
            <person name="Ramirez L."/>
            <person name="Santoyo F."/>
            <person name="Master E."/>
            <person name="Coutinho P.M."/>
            <person name="Henrissat B."/>
            <person name="Lombard V."/>
            <person name="Magnuson J.K."/>
            <person name="Kuees U."/>
            <person name="Hori C."/>
            <person name="Igarashi K."/>
            <person name="Samejima M."/>
            <person name="Held B.W."/>
            <person name="Barry K.W."/>
            <person name="LaButti K.M."/>
            <person name="Lapidus A."/>
            <person name="Lindquist E.A."/>
            <person name="Lucas S.M."/>
            <person name="Riley R."/>
            <person name="Salamov A.A."/>
            <person name="Hoffmeister D."/>
            <person name="Schwenk D."/>
            <person name="Hadar Y."/>
            <person name="Yarden O."/>
            <person name="de Vries R.P."/>
            <person name="Wiebenga A."/>
            <person name="Stenlid J."/>
            <person name="Eastwood D."/>
            <person name="Grigoriev I.V."/>
            <person name="Berka R.M."/>
            <person name="Blanchette R.A."/>
            <person name="Kersten P."/>
            <person name="Martinez A.T."/>
            <person name="Vicuna R."/>
            <person name="Cullen D."/>
        </authorList>
    </citation>
    <scope>NUCLEOTIDE SEQUENCE [LARGE SCALE GENOMIC DNA]</scope>
    <source>
        <strain evidence="3 4">B</strain>
    </source>
</reference>
<proteinExistence type="predicted"/>
<feature type="domain" description="Nephrocystin 3-like N-terminal" evidence="2">
    <location>
        <begin position="126"/>
        <end position="219"/>
    </location>
</feature>
<accession>M2QI06</accession>
<dbReference type="OrthoDB" id="163438at2759"/>
<name>M2QI06_CERS8</name>
<evidence type="ECO:0000256" key="1">
    <source>
        <dbReference type="ARBA" id="ARBA00022737"/>
    </source>
</evidence>
<dbReference type="SUPFAM" id="SSF52540">
    <property type="entry name" value="P-loop containing nucleoside triphosphate hydrolases"/>
    <property type="match status" value="1"/>
</dbReference>
<dbReference type="InterPro" id="IPR027417">
    <property type="entry name" value="P-loop_NTPase"/>
</dbReference>
<dbReference type="Proteomes" id="UP000016930">
    <property type="component" value="Unassembled WGS sequence"/>
</dbReference>
<keyword evidence="4" id="KW-1185">Reference proteome</keyword>
<evidence type="ECO:0000313" key="4">
    <source>
        <dbReference type="Proteomes" id="UP000016930"/>
    </source>
</evidence>
<keyword evidence="1" id="KW-0677">Repeat</keyword>